<comment type="subcellular location">
    <subcellularLocation>
        <location evidence="1">Cell membrane</location>
        <topology evidence="1">Multi-pass membrane protein</topology>
    </subcellularLocation>
</comment>
<keyword evidence="3" id="KW-1003">Cell membrane</keyword>
<feature type="transmembrane region" description="Helical" evidence="8">
    <location>
        <begin position="224"/>
        <end position="244"/>
    </location>
</feature>
<keyword evidence="7 8" id="KW-0472">Membrane</keyword>
<evidence type="ECO:0000256" key="1">
    <source>
        <dbReference type="ARBA" id="ARBA00004651"/>
    </source>
</evidence>
<dbReference type="GO" id="GO:0022857">
    <property type="term" value="F:transmembrane transporter activity"/>
    <property type="evidence" value="ECO:0007669"/>
    <property type="project" value="InterPro"/>
</dbReference>
<feature type="transmembrane region" description="Helical" evidence="8">
    <location>
        <begin position="148"/>
        <end position="167"/>
    </location>
</feature>
<evidence type="ECO:0000256" key="5">
    <source>
        <dbReference type="ARBA" id="ARBA00022692"/>
    </source>
</evidence>
<dbReference type="AlphaFoldDB" id="A0A0K9H0J2"/>
<feature type="transmembrane region" description="Helical" evidence="8">
    <location>
        <begin position="23"/>
        <end position="43"/>
    </location>
</feature>
<evidence type="ECO:0000256" key="7">
    <source>
        <dbReference type="ARBA" id="ARBA00023136"/>
    </source>
</evidence>
<dbReference type="CDD" id="cd06579">
    <property type="entry name" value="TM_PBP1_transp_AraH_like"/>
    <property type="match status" value="1"/>
</dbReference>
<reference evidence="10" key="1">
    <citation type="submission" date="2015-07" db="EMBL/GenBank/DDBJ databases">
        <title>Genome sequencing project for genomic taxonomy and phylogenomics of Bacillus-like bacteria.</title>
        <authorList>
            <person name="Liu B."/>
            <person name="Wang J."/>
            <person name="Zhu Y."/>
            <person name="Liu G."/>
            <person name="Chen Q."/>
            <person name="Chen Z."/>
            <person name="Lan J."/>
            <person name="Che J."/>
            <person name="Ge C."/>
            <person name="Shi H."/>
            <person name="Pan Z."/>
            <person name="Liu X."/>
        </authorList>
    </citation>
    <scope>NUCLEOTIDE SEQUENCE [LARGE SCALE GENOMIC DNA]</scope>
    <source>
        <strain evidence="10">FJAT-27997</strain>
    </source>
</reference>
<dbReference type="Pfam" id="PF02653">
    <property type="entry name" value="BPD_transp_2"/>
    <property type="match status" value="1"/>
</dbReference>
<evidence type="ECO:0000256" key="6">
    <source>
        <dbReference type="ARBA" id="ARBA00022989"/>
    </source>
</evidence>
<keyword evidence="5 8" id="KW-0812">Transmembrane</keyword>
<evidence type="ECO:0000313" key="9">
    <source>
        <dbReference type="EMBL" id="KMY52396.1"/>
    </source>
</evidence>
<name>A0A0K9H0J2_9BACI</name>
<dbReference type="GO" id="GO:0005886">
    <property type="term" value="C:plasma membrane"/>
    <property type="evidence" value="ECO:0007669"/>
    <property type="project" value="UniProtKB-SubCell"/>
</dbReference>
<dbReference type="PANTHER" id="PTHR32196">
    <property type="entry name" value="ABC TRANSPORTER PERMEASE PROTEIN YPHD-RELATED-RELATED"/>
    <property type="match status" value="1"/>
</dbReference>
<evidence type="ECO:0000256" key="8">
    <source>
        <dbReference type="SAM" id="Phobius"/>
    </source>
</evidence>
<feature type="transmembrane region" description="Helical" evidence="8">
    <location>
        <begin position="173"/>
        <end position="195"/>
    </location>
</feature>
<evidence type="ECO:0000256" key="4">
    <source>
        <dbReference type="ARBA" id="ARBA00022519"/>
    </source>
</evidence>
<feature type="transmembrane region" description="Helical" evidence="8">
    <location>
        <begin position="306"/>
        <end position="324"/>
    </location>
</feature>
<keyword evidence="10" id="KW-1185">Reference proteome</keyword>
<accession>A0A0K9H0J2</accession>
<gene>
    <name evidence="9" type="ORF">AC625_16860</name>
</gene>
<proteinExistence type="predicted"/>
<keyword evidence="4" id="KW-0997">Cell inner membrane</keyword>
<organism evidence="9 10">
    <name type="scientific">Peribacillus loiseleuriae</name>
    <dbReference type="NCBI Taxonomy" id="1679170"/>
    <lineage>
        <taxon>Bacteria</taxon>
        <taxon>Bacillati</taxon>
        <taxon>Bacillota</taxon>
        <taxon>Bacilli</taxon>
        <taxon>Bacillales</taxon>
        <taxon>Bacillaceae</taxon>
        <taxon>Peribacillus</taxon>
    </lineage>
</organism>
<evidence type="ECO:0000313" key="10">
    <source>
        <dbReference type="Proteomes" id="UP000037146"/>
    </source>
</evidence>
<protein>
    <submittedName>
        <fullName evidence="9">Sugar ABC transporter permease</fullName>
    </submittedName>
</protein>
<dbReference type="InterPro" id="IPR001851">
    <property type="entry name" value="ABC_transp_permease"/>
</dbReference>
<evidence type="ECO:0000256" key="2">
    <source>
        <dbReference type="ARBA" id="ARBA00022448"/>
    </source>
</evidence>
<feature type="transmembrane region" description="Helical" evidence="8">
    <location>
        <begin position="103"/>
        <end position="127"/>
    </location>
</feature>
<dbReference type="Proteomes" id="UP000037146">
    <property type="component" value="Unassembled WGS sequence"/>
</dbReference>
<dbReference type="PATRIC" id="fig|1679170.3.peg.3828"/>
<feature type="transmembrane region" description="Helical" evidence="8">
    <location>
        <begin position="64"/>
        <end position="97"/>
    </location>
</feature>
<dbReference type="OrthoDB" id="9813906at2"/>
<dbReference type="RefSeq" id="WP_049683788.1">
    <property type="nucleotide sequence ID" value="NZ_LFZW01000001.1"/>
</dbReference>
<evidence type="ECO:0000256" key="3">
    <source>
        <dbReference type="ARBA" id="ARBA00022475"/>
    </source>
</evidence>
<keyword evidence="2" id="KW-0813">Transport</keyword>
<keyword evidence="6 8" id="KW-1133">Transmembrane helix</keyword>
<dbReference type="PANTHER" id="PTHR32196:SF21">
    <property type="entry name" value="ABC TRANSPORTER PERMEASE PROTEIN YPHD-RELATED"/>
    <property type="match status" value="1"/>
</dbReference>
<dbReference type="EMBL" id="LFZW01000001">
    <property type="protein sequence ID" value="KMY52396.1"/>
    <property type="molecule type" value="Genomic_DNA"/>
</dbReference>
<sequence length="332" mass="35078">MSEVVIQKPKNEETKPKKTVKSYVSKFAPLIGLVLLTTILTFLSDKFLTMNNVMNIARQSSINAILAIGMLLPILTAGIDLSVGSILAVSIMVMGIVSINMGLSPILGILVCLAVGAAFGLINGLLLTKLRLPHPFISTLGTMNIARGIALIITAAAPIAGFPYLIQFLGREFVGPIPVSFLLVIAVYIIFHIFLTRTQTGRYIYAIGGNKEAARLSGINVDRVLIIVYVISGLMAGLAGLVMVGRVNSAFPLAGLSYELDAIAAVIIGGASFMGGVGTVWGTLIGAMIIAVLRNGLNLLNVPADFQMAVIGFVIIAAVYVDVLRQRKGKKG</sequence>
<comment type="caution">
    <text evidence="9">The sequence shown here is derived from an EMBL/GenBank/DDBJ whole genome shotgun (WGS) entry which is preliminary data.</text>
</comment>
<dbReference type="STRING" id="1679170.AC625_16860"/>